<evidence type="ECO:0000256" key="15">
    <source>
        <dbReference type="SAM" id="SignalP"/>
    </source>
</evidence>
<dbReference type="InterPro" id="IPR032455">
    <property type="entry name" value="Cadherin_C"/>
</dbReference>
<keyword evidence="18" id="KW-1185">Reference proteome</keyword>
<evidence type="ECO:0000256" key="7">
    <source>
        <dbReference type="ARBA" id="ARBA00022837"/>
    </source>
</evidence>
<dbReference type="GO" id="GO:0005509">
    <property type="term" value="F:calcium ion binding"/>
    <property type="evidence" value="ECO:0007669"/>
    <property type="project" value="UniProtKB-UniRule"/>
</dbReference>
<dbReference type="CDD" id="cd11304">
    <property type="entry name" value="Cadherin_repeat"/>
    <property type="match status" value="10"/>
</dbReference>
<accession>A0AAW1BPN6</accession>
<comment type="function">
    <text evidence="1">Potential calcium-dependent cell-adhesion protein. May be involved in the establishment and maintenance of specific neuronal connections in the brain.</text>
</comment>
<evidence type="ECO:0000256" key="8">
    <source>
        <dbReference type="ARBA" id="ARBA00022889"/>
    </source>
</evidence>
<dbReference type="PROSITE" id="PS00232">
    <property type="entry name" value="CADHERIN_1"/>
    <property type="match status" value="6"/>
</dbReference>
<keyword evidence="11" id="KW-0325">Glycoprotein</keyword>
<feature type="domain" description="Cadherin" evidence="16">
    <location>
        <begin position="238"/>
        <end position="344"/>
    </location>
</feature>
<dbReference type="FunFam" id="2.60.40.60:FF:000001">
    <property type="entry name" value="Protocadherin alpha 2"/>
    <property type="match status" value="2"/>
</dbReference>
<feature type="domain" description="Cadherin" evidence="16">
    <location>
        <begin position="734"/>
        <end position="829"/>
    </location>
</feature>
<proteinExistence type="predicted"/>
<dbReference type="FunFam" id="2.60.40.60:FF:000006">
    <property type="entry name" value="Protocadherin alpha 2"/>
    <property type="match status" value="2"/>
</dbReference>
<evidence type="ECO:0000256" key="4">
    <source>
        <dbReference type="ARBA" id="ARBA00022692"/>
    </source>
</evidence>
<evidence type="ECO:0000313" key="17">
    <source>
        <dbReference type="EMBL" id="KAK9403736.1"/>
    </source>
</evidence>
<feature type="signal peptide" evidence="15">
    <location>
        <begin position="1"/>
        <end position="23"/>
    </location>
</feature>
<dbReference type="Proteomes" id="UP001474421">
    <property type="component" value="Unassembled WGS sequence"/>
</dbReference>
<keyword evidence="8" id="KW-0130">Cell adhesion</keyword>
<feature type="domain" description="Cadherin" evidence="16">
    <location>
        <begin position="1374"/>
        <end position="1455"/>
    </location>
</feature>
<feature type="domain" description="Cadherin" evidence="16">
    <location>
        <begin position="830"/>
        <end position="936"/>
    </location>
</feature>
<evidence type="ECO:0000256" key="11">
    <source>
        <dbReference type="ARBA" id="ARBA00023180"/>
    </source>
</evidence>
<feature type="region of interest" description="Disordered" evidence="13">
    <location>
        <begin position="1526"/>
        <end position="1562"/>
    </location>
</feature>
<evidence type="ECO:0000256" key="2">
    <source>
        <dbReference type="ARBA" id="ARBA00004251"/>
    </source>
</evidence>
<reference evidence="17 18" key="1">
    <citation type="journal article" date="2024" name="Proc. Natl. Acad. Sci. U.S.A.">
        <title>The genetic regulatory architecture and epigenomic basis for age-related changes in rattlesnake venom.</title>
        <authorList>
            <person name="Hogan M.P."/>
            <person name="Holding M.L."/>
            <person name="Nystrom G.S."/>
            <person name="Colston T.J."/>
            <person name="Bartlett D.A."/>
            <person name="Mason A.J."/>
            <person name="Ellsworth S.A."/>
            <person name="Rautsaw R.M."/>
            <person name="Lawrence K.C."/>
            <person name="Strickland J.L."/>
            <person name="He B."/>
            <person name="Fraser P."/>
            <person name="Margres M.J."/>
            <person name="Gilbert D.M."/>
            <person name="Gibbs H.L."/>
            <person name="Parkinson C.L."/>
            <person name="Rokyta D.R."/>
        </authorList>
    </citation>
    <scope>NUCLEOTIDE SEQUENCE [LARGE SCALE GENOMIC DNA]</scope>
    <source>
        <strain evidence="17">DRR0105</strain>
    </source>
</reference>
<feature type="transmembrane region" description="Helical" evidence="14">
    <location>
        <begin position="470"/>
        <end position="493"/>
    </location>
</feature>
<dbReference type="FunFam" id="2.60.40.60:FF:000233">
    <property type="entry name" value="Protocadherin gamma-A3 isoform 1"/>
    <property type="match status" value="2"/>
</dbReference>
<dbReference type="PROSITE" id="PS50268">
    <property type="entry name" value="CADHERIN_2"/>
    <property type="match status" value="10"/>
</dbReference>
<feature type="chain" id="PRO_5044002020" evidence="15">
    <location>
        <begin position="24"/>
        <end position="1562"/>
    </location>
</feature>
<keyword evidence="9 14" id="KW-1133">Transmembrane helix</keyword>
<feature type="compositionally biased region" description="Basic and acidic residues" evidence="13">
    <location>
        <begin position="1551"/>
        <end position="1562"/>
    </location>
</feature>
<dbReference type="Pfam" id="PF16492">
    <property type="entry name" value="Cadherin_C_2"/>
    <property type="match status" value="1"/>
</dbReference>
<dbReference type="Gene3D" id="2.60.40.60">
    <property type="entry name" value="Cadherins"/>
    <property type="match status" value="12"/>
</dbReference>
<dbReference type="PANTHER" id="PTHR24028:SF133">
    <property type="entry name" value="PROTOCADHERIN ALPHA-4"/>
    <property type="match status" value="1"/>
</dbReference>
<evidence type="ECO:0000313" key="18">
    <source>
        <dbReference type="Proteomes" id="UP001474421"/>
    </source>
</evidence>
<feature type="domain" description="Cadherin" evidence="16">
    <location>
        <begin position="361"/>
        <end position="457"/>
    </location>
</feature>
<keyword evidence="6" id="KW-0677">Repeat</keyword>
<evidence type="ECO:0000259" key="16">
    <source>
        <dbReference type="PROSITE" id="PS50268"/>
    </source>
</evidence>
<keyword evidence="7 12" id="KW-0106">Calcium</keyword>
<feature type="domain" description="Cadherin" evidence="16">
    <location>
        <begin position="1244"/>
        <end position="1373"/>
    </location>
</feature>
<evidence type="ECO:0000256" key="12">
    <source>
        <dbReference type="PROSITE-ProRule" id="PRU00043"/>
    </source>
</evidence>
<evidence type="ECO:0000256" key="10">
    <source>
        <dbReference type="ARBA" id="ARBA00023136"/>
    </source>
</evidence>
<evidence type="ECO:0000256" key="13">
    <source>
        <dbReference type="SAM" id="MobiDB-lite"/>
    </source>
</evidence>
<dbReference type="PANTHER" id="PTHR24028">
    <property type="entry name" value="CADHERIN-87A"/>
    <property type="match status" value="1"/>
</dbReference>
<feature type="transmembrane region" description="Helical" evidence="14">
    <location>
        <begin position="1062"/>
        <end position="1085"/>
    </location>
</feature>
<dbReference type="GO" id="GO:0007156">
    <property type="term" value="P:homophilic cell adhesion via plasma membrane adhesion molecules"/>
    <property type="evidence" value="ECO:0007669"/>
    <property type="project" value="InterPro"/>
</dbReference>
<comment type="subcellular location">
    <subcellularLocation>
        <location evidence="2">Cell membrane</location>
        <topology evidence="2">Single-pass type I membrane protein</topology>
    </subcellularLocation>
</comment>
<protein>
    <submittedName>
        <fullName evidence="17">Protocadherin alpha-2</fullName>
    </submittedName>
</protein>
<dbReference type="Pfam" id="PF00028">
    <property type="entry name" value="Cadherin"/>
    <property type="match status" value="8"/>
</dbReference>
<keyword evidence="3" id="KW-1003">Cell membrane</keyword>
<feature type="domain" description="Cadherin" evidence="16">
    <location>
        <begin position="28"/>
        <end position="127"/>
    </location>
</feature>
<dbReference type="FunFam" id="2.60.40.60:FF:000129">
    <property type="entry name" value="protocadherin alpha-C2 isoform X1"/>
    <property type="match status" value="1"/>
</dbReference>
<dbReference type="InterPro" id="IPR020894">
    <property type="entry name" value="Cadherin_CS"/>
</dbReference>
<gene>
    <name evidence="17" type="ORF">NXF25_008563</name>
</gene>
<comment type="caution">
    <text evidence="17">The sequence shown here is derived from an EMBL/GenBank/DDBJ whole genome shotgun (WGS) entry which is preliminary data.</text>
</comment>
<dbReference type="InterPro" id="IPR050174">
    <property type="entry name" value="Protocadherin/Cadherin-CA"/>
</dbReference>
<keyword evidence="5 15" id="KW-0732">Signal</keyword>
<dbReference type="InterPro" id="IPR013164">
    <property type="entry name" value="Cadherin_N"/>
</dbReference>
<evidence type="ECO:0000256" key="6">
    <source>
        <dbReference type="ARBA" id="ARBA00022737"/>
    </source>
</evidence>
<feature type="domain" description="Cadherin" evidence="16">
    <location>
        <begin position="953"/>
        <end position="1057"/>
    </location>
</feature>
<dbReference type="PRINTS" id="PR00205">
    <property type="entry name" value="CADHERIN"/>
</dbReference>
<name>A0AAW1BPN6_CROAD</name>
<evidence type="ECO:0000256" key="9">
    <source>
        <dbReference type="ARBA" id="ARBA00022989"/>
    </source>
</evidence>
<evidence type="ECO:0000256" key="3">
    <source>
        <dbReference type="ARBA" id="ARBA00022475"/>
    </source>
</evidence>
<keyword evidence="10 14" id="KW-0472">Membrane</keyword>
<organism evidence="17 18">
    <name type="scientific">Crotalus adamanteus</name>
    <name type="common">Eastern diamondback rattlesnake</name>
    <dbReference type="NCBI Taxonomy" id="8729"/>
    <lineage>
        <taxon>Eukaryota</taxon>
        <taxon>Metazoa</taxon>
        <taxon>Chordata</taxon>
        <taxon>Craniata</taxon>
        <taxon>Vertebrata</taxon>
        <taxon>Euteleostomi</taxon>
        <taxon>Lepidosauria</taxon>
        <taxon>Squamata</taxon>
        <taxon>Bifurcata</taxon>
        <taxon>Unidentata</taxon>
        <taxon>Episquamata</taxon>
        <taxon>Toxicofera</taxon>
        <taxon>Serpentes</taxon>
        <taxon>Colubroidea</taxon>
        <taxon>Viperidae</taxon>
        <taxon>Crotalinae</taxon>
        <taxon>Crotalus</taxon>
    </lineage>
</organism>
<dbReference type="SUPFAM" id="SSF49313">
    <property type="entry name" value="Cadherin-like"/>
    <property type="match status" value="11"/>
</dbReference>
<dbReference type="GO" id="GO:0005886">
    <property type="term" value="C:plasma membrane"/>
    <property type="evidence" value="ECO:0007669"/>
    <property type="project" value="UniProtKB-SubCell"/>
</dbReference>
<feature type="domain" description="Cadherin" evidence="16">
    <location>
        <begin position="140"/>
        <end position="237"/>
    </location>
</feature>
<evidence type="ECO:0000256" key="14">
    <source>
        <dbReference type="SAM" id="Phobius"/>
    </source>
</evidence>
<feature type="domain" description="Cadherin" evidence="16">
    <location>
        <begin position="579"/>
        <end position="678"/>
    </location>
</feature>
<dbReference type="Pfam" id="PF08266">
    <property type="entry name" value="Cadherin_2"/>
    <property type="match status" value="3"/>
</dbReference>
<dbReference type="EMBL" id="JAOTOJ010000003">
    <property type="protein sequence ID" value="KAK9403736.1"/>
    <property type="molecule type" value="Genomic_DNA"/>
</dbReference>
<dbReference type="SMART" id="SM00112">
    <property type="entry name" value="CA"/>
    <property type="match status" value="10"/>
</dbReference>
<dbReference type="InterPro" id="IPR015919">
    <property type="entry name" value="Cadherin-like_sf"/>
</dbReference>
<evidence type="ECO:0000256" key="5">
    <source>
        <dbReference type="ARBA" id="ARBA00022729"/>
    </source>
</evidence>
<dbReference type="InterPro" id="IPR002126">
    <property type="entry name" value="Cadherin-like_dom"/>
</dbReference>
<dbReference type="FunFam" id="2.60.40.60:FF:000003">
    <property type="entry name" value="Protocadherin alpha 2"/>
    <property type="match status" value="2"/>
</dbReference>
<feature type="transmembrane region" description="Helical" evidence="14">
    <location>
        <begin position="545"/>
        <end position="569"/>
    </location>
</feature>
<evidence type="ECO:0000256" key="1">
    <source>
        <dbReference type="ARBA" id="ARBA00003436"/>
    </source>
</evidence>
<keyword evidence="4 14" id="KW-0812">Transmembrane</keyword>
<sequence>MLTWPTGLLQLLLLQTAWKMGSGQLHYSVLEESQHGTFVGRIAQDLGLEVSELVPRMFRMLSKGEKDYFEVNLQNGILFVNSRIDREELCAKTADCVLHLEVIVEKPLRFFHVEVEIKDINDNAPVFSARKKILSISELITEDSPPGTVVAILSASDRDSGTNGQISCFLLPTGVPFKLESTFKNYYSLIVGAVLDREQVAEYRMVVTVEDQGVPPLSSSISLLLPISDINDNAPTFPQPSYTVFVKENNPPGAHIFTVSASDPDVAENALINYWIDEKLWPLTSYISVHSESGKLYALQSLDYEELKLLEFQVRAKDAGMPSLCGNATVQVFVLDENDNAPAVSGSSEENLILLVVPVMPGHIVGKIHALDADSGYNAWLRYELVEESSGPWSVGQYSGEVSTKYPLDESEGGKIQSVLVLVTDHGKPQLSATATLSVSLVTSTQDIKKYNQHPISGETFMPLVDSINVYLIIAICSVSSLFLLATLIYMALRCHCKAKESMVYGPGTATLVCASEVGSWSYSNRHSHILAGARYLEKKRRACGAVPVSAMLTWPTGLLQLLLLQTAWKMGSGQLHYSVLEESQHGTFVGRIAQDLGLEVSELVPRMFRMLSKGEKDYFEVNLQNGILFVNSRIDREELCAKNTDCVLHLEVIVEKPLRFFHVEVEVKDINDNAPVFSAREQILSMAELIKADTRFPVEGASDADIGTNALFSYKLSPNKHFALGSGNDEDEKDSLQGTVVAILSASDRDSGTNGHINCFLFPPGVPFTLESTFKNYYSLTVGAVLDREQVAEYRMVVTVKDQGVPPLSSSISLLVPISDINDNVPTFPQPSYAVFVKENNPPGAHIFTVSASDPDVAENALITYWIDEKLWPLSSYISVHSESGKLYALQPLDYEELKLLEFQVRAKDAGMPSLCGNATVQVFVLDENDNAPVVSGSSEENLILLVIPMMPGHVVGKIHALDADSGYNAWLRYELLEESSGPWSVGQYSGEVSTKYSLDESEGGKIQSVLVLVKDHGKPQLSATATLSVSLVTNSQASKTDIYVQRSGESFVPLVDSINIYLIIAICSVSSLFLLAILIYVALRCHCKAKETMVYGPGMATLVCASEVGSWSYSNRHSHILAGVNAEAGAKNDLMIFSPNIPFFANNGELQNGTELPPNASKEVSSFAMLVWKVDSGKALLLRLALLHTLWGMGNRQLYYSIQEESQQGTFVGHIAQDLGLEVDELVSRMFQLVSKEQREYFQPSYTVFVKENNPPGAHIFTVSALDPDTAVPLPEDSPPGTVVAILSASDRDSGTNGHINCFLFPPGVPFKLESTFKNCYSLTVGAVLDREQVAEYRMVVTVEDQGIPPLSSSISLLVPISDINDNVPTFPQPSYTVFMKENNPPGAHIFTVSALDPDIAENALITYWIGEKLWPLSSYISVHSESGKLYALQYLDYEESKLLEFQCKAKESIVYGPSMATLVCASEVGNWSYSNRHSHILAGVSTEAGAKSDLMIFSPNIPVLMDGGEVGSLKEPIPNAQFSLNPGKGNPNPAKMGPVFYKSNSEGEDGKWPHHPYDY</sequence>